<feature type="compositionally biased region" description="Acidic residues" evidence="1">
    <location>
        <begin position="269"/>
        <end position="279"/>
    </location>
</feature>
<sequence length="473" mass="54767">MTLLKQEEWRHYLDCLVDAQLREMERRLQHRVAMVLSHTQQLETEWIYREASQHQTSDPLPLMDQQDKRAVMKRMRKTRGEQPSSQSAKKSHSGQEKQRGRGRERKHRTLPDGKEQGTSQDKAFCGSKKEHSESDWKRWLRQRLFGSERWKSASHTEVKQDNINKTGKESGYKRGLSSMDEEKRPRDKRQESAKGKEMETQGRTETSLDKQKSSADITEFELVVKVSRNMLRKERDDKNADIKDSEEEQNSDKIKHLYGKSVSEGKEDCEVEEEDEDETEKVGRKEKTRGSECAKSAEDKDRSTATGKESGGHGDTNFNNEVKRNTVKEPENDILEEGMERGRRKMTKKTEVESCDLWNLDLKDDLNKDAGTQWKGQIIEQDSDGSWCMDSDEENTRVTERDQEKDQDSDTDSLWDTDSYEMDSNGQAGEQKQIAFDSDSSWDSETKDGFQGVFRTVAVSMISILHNTSQQRP</sequence>
<evidence type="ECO:0000256" key="1">
    <source>
        <dbReference type="SAM" id="MobiDB-lite"/>
    </source>
</evidence>
<organism evidence="2 3">
    <name type="scientific">Alosa alosa</name>
    <name type="common">allis shad</name>
    <dbReference type="NCBI Taxonomy" id="278164"/>
    <lineage>
        <taxon>Eukaryota</taxon>
        <taxon>Metazoa</taxon>
        <taxon>Chordata</taxon>
        <taxon>Craniata</taxon>
        <taxon>Vertebrata</taxon>
        <taxon>Euteleostomi</taxon>
        <taxon>Actinopterygii</taxon>
        <taxon>Neopterygii</taxon>
        <taxon>Teleostei</taxon>
        <taxon>Clupei</taxon>
        <taxon>Clupeiformes</taxon>
        <taxon>Clupeoidei</taxon>
        <taxon>Clupeidae</taxon>
        <taxon>Alosa</taxon>
    </lineage>
</organism>
<evidence type="ECO:0000313" key="2">
    <source>
        <dbReference type="EMBL" id="KAG5285571.1"/>
    </source>
</evidence>
<feature type="compositionally biased region" description="Basic and acidic residues" evidence="1">
    <location>
        <begin position="231"/>
        <end position="243"/>
    </location>
</feature>
<reference evidence="2 3" key="1">
    <citation type="submission" date="2020-10" db="EMBL/GenBank/DDBJ databases">
        <title>Chromosome-scale genome assembly of the Allis shad, Alosa alosa.</title>
        <authorList>
            <person name="Margot Z."/>
            <person name="Christophe K."/>
            <person name="Cabau C."/>
            <person name="Louis A."/>
            <person name="Berthelot C."/>
            <person name="Parey E."/>
            <person name="Roest Crollius H."/>
            <person name="Montfort J."/>
            <person name="Robinson-Rechavi M."/>
            <person name="Bucao C."/>
            <person name="Bouchez O."/>
            <person name="Gislard M."/>
            <person name="Lluch J."/>
            <person name="Milhes M."/>
            <person name="Lampietro C."/>
            <person name="Lopez Roques C."/>
            <person name="Donnadieu C."/>
            <person name="Braasch I."/>
            <person name="Desvignes T."/>
            <person name="Postlethwait J."/>
            <person name="Bobe J."/>
            <person name="Guiguen Y."/>
        </authorList>
    </citation>
    <scope>NUCLEOTIDE SEQUENCE [LARGE SCALE GENOMIC DNA]</scope>
    <source>
        <strain evidence="2">M-15738</strain>
        <tissue evidence="2">Blood</tissue>
    </source>
</reference>
<protein>
    <submittedName>
        <fullName evidence="2">Uncharacterized protein</fullName>
    </submittedName>
</protein>
<evidence type="ECO:0000313" key="3">
    <source>
        <dbReference type="Proteomes" id="UP000823561"/>
    </source>
</evidence>
<dbReference type="EMBL" id="JADWDJ010000001">
    <property type="protein sequence ID" value="KAG5285571.1"/>
    <property type="molecule type" value="Genomic_DNA"/>
</dbReference>
<comment type="caution">
    <text evidence="2">The sequence shown here is derived from an EMBL/GenBank/DDBJ whole genome shotgun (WGS) entry which is preliminary data.</text>
</comment>
<name>A0AAV6HHZ7_9TELE</name>
<feature type="compositionally biased region" description="Basic and acidic residues" evidence="1">
    <location>
        <begin position="180"/>
        <end position="213"/>
    </location>
</feature>
<gene>
    <name evidence="2" type="ORF">AALO_G00004910</name>
</gene>
<proteinExistence type="predicted"/>
<feature type="compositionally biased region" description="Basic and acidic residues" evidence="1">
    <location>
        <begin position="394"/>
        <end position="408"/>
    </location>
</feature>
<accession>A0AAV6HHZ7</accession>
<feature type="compositionally biased region" description="Acidic residues" evidence="1">
    <location>
        <begin position="409"/>
        <end position="421"/>
    </location>
</feature>
<dbReference type="AlphaFoldDB" id="A0AAV6HHZ7"/>
<feature type="compositionally biased region" description="Basic and acidic residues" evidence="1">
    <location>
        <begin position="150"/>
        <end position="172"/>
    </location>
</feature>
<feature type="compositionally biased region" description="Basic and acidic residues" evidence="1">
    <location>
        <begin position="280"/>
        <end position="303"/>
    </location>
</feature>
<feature type="compositionally biased region" description="Basic and acidic residues" evidence="1">
    <location>
        <begin position="321"/>
        <end position="331"/>
    </location>
</feature>
<feature type="region of interest" description="Disordered" evidence="1">
    <location>
        <begin position="378"/>
        <end position="447"/>
    </location>
</feature>
<dbReference type="Proteomes" id="UP000823561">
    <property type="component" value="Chromosome 1"/>
</dbReference>
<feature type="region of interest" description="Disordered" evidence="1">
    <location>
        <begin position="70"/>
        <end position="132"/>
    </location>
</feature>
<feature type="region of interest" description="Disordered" evidence="1">
    <location>
        <begin position="150"/>
        <end position="351"/>
    </location>
</feature>
<keyword evidence="3" id="KW-1185">Reference proteome</keyword>